<keyword evidence="9 15" id="KW-0560">Oxidoreductase</keyword>
<evidence type="ECO:0000256" key="9">
    <source>
        <dbReference type="ARBA" id="ARBA00023002"/>
    </source>
</evidence>
<feature type="binding site" evidence="16">
    <location>
        <begin position="114"/>
        <end position="115"/>
    </location>
    <ligand>
        <name>S-adenosyl-L-methionine</name>
        <dbReference type="ChEBI" id="CHEBI:59789"/>
        <label>2</label>
    </ligand>
</feature>
<keyword evidence="7 15" id="KW-0949">S-adenosyl-L-methionine</keyword>
<name>A0A1M5PP31_9GAMM</name>
<keyword evidence="8 15" id="KW-0479">Metal-binding</keyword>
<dbReference type="GO" id="GO:0051989">
    <property type="term" value="F:coproporphyrinogen dehydrogenase activity"/>
    <property type="evidence" value="ECO:0007669"/>
    <property type="project" value="UniProtKB-EC"/>
</dbReference>
<dbReference type="SFLD" id="SFLDS00029">
    <property type="entry name" value="Radical_SAM"/>
    <property type="match status" value="1"/>
</dbReference>
<dbReference type="InterPro" id="IPR007197">
    <property type="entry name" value="rSAM"/>
</dbReference>
<dbReference type="InterPro" id="IPR023404">
    <property type="entry name" value="rSAM_horseshoe"/>
</dbReference>
<comment type="function">
    <text evidence="13">Involved in the heme biosynthesis. Catalyzes the anaerobic oxidative decarboxylation of propionate groups of rings A and B of coproporphyrinogen III to yield the vinyl groups in protoporphyrinogen IX.</text>
</comment>
<protein>
    <recommendedName>
        <fullName evidence="15">Coproporphyrinogen-III oxidase</fullName>
        <ecNumber evidence="15">1.3.98.3</ecNumber>
    </recommendedName>
</protein>
<feature type="binding site" evidence="16">
    <location>
        <position position="56"/>
    </location>
    <ligand>
        <name>S-adenosyl-L-methionine</name>
        <dbReference type="ChEBI" id="CHEBI:59789"/>
        <label>1</label>
    </ligand>
</feature>
<evidence type="ECO:0000256" key="7">
    <source>
        <dbReference type="ARBA" id="ARBA00022691"/>
    </source>
</evidence>
<feature type="binding site" evidence="16">
    <location>
        <position position="212"/>
    </location>
    <ligand>
        <name>S-adenosyl-L-methionine</name>
        <dbReference type="ChEBI" id="CHEBI:59789"/>
        <label>2</label>
    </ligand>
</feature>
<feature type="binding site" evidence="17">
    <location>
        <position position="62"/>
    </location>
    <ligand>
        <name>[4Fe-4S] cluster</name>
        <dbReference type="ChEBI" id="CHEBI:49883"/>
        <note>4Fe-4S-S-AdoMet</note>
    </ligand>
</feature>
<comment type="pathway">
    <text evidence="2 15">Porphyrin-containing compound metabolism; protoporphyrin-IX biosynthesis; protoporphyrinogen-IX from coproporphyrinogen-III (AdoMet route): step 1/1.</text>
</comment>
<gene>
    <name evidence="19" type="ORF">SAMN04488068_2217</name>
</gene>
<feature type="binding site" evidence="17">
    <location>
        <position position="66"/>
    </location>
    <ligand>
        <name>[4Fe-4S] cluster</name>
        <dbReference type="ChEBI" id="CHEBI:49883"/>
        <note>4Fe-4S-S-AdoMet</note>
    </ligand>
</feature>
<evidence type="ECO:0000256" key="12">
    <source>
        <dbReference type="ARBA" id="ARBA00023244"/>
    </source>
</evidence>
<feature type="binding site" evidence="16">
    <location>
        <position position="187"/>
    </location>
    <ligand>
        <name>S-adenosyl-L-methionine</name>
        <dbReference type="ChEBI" id="CHEBI:59789"/>
        <label>2</label>
    </ligand>
</feature>
<evidence type="ECO:0000256" key="6">
    <source>
        <dbReference type="ARBA" id="ARBA00022490"/>
    </source>
</evidence>
<dbReference type="InterPro" id="IPR034505">
    <property type="entry name" value="Coproporphyrinogen-III_oxidase"/>
</dbReference>
<evidence type="ECO:0000259" key="18">
    <source>
        <dbReference type="PROSITE" id="PS51918"/>
    </source>
</evidence>
<dbReference type="Pfam" id="PF04055">
    <property type="entry name" value="Radical_SAM"/>
    <property type="match status" value="1"/>
</dbReference>
<dbReference type="AlphaFoldDB" id="A0A1M5PP31"/>
<dbReference type="CDD" id="cd01335">
    <property type="entry name" value="Radical_SAM"/>
    <property type="match status" value="1"/>
</dbReference>
<dbReference type="SUPFAM" id="SSF102114">
    <property type="entry name" value="Radical SAM enzymes"/>
    <property type="match status" value="1"/>
</dbReference>
<keyword evidence="10 15" id="KW-0408">Iron</keyword>
<dbReference type="UniPathway" id="UPA00251">
    <property type="reaction ID" value="UER00323"/>
</dbReference>
<dbReference type="OrthoDB" id="9808022at2"/>
<dbReference type="STRING" id="490188.SAMN04488068_2217"/>
<keyword evidence="11 15" id="KW-0411">Iron-sulfur</keyword>
<dbReference type="GO" id="GO:0005737">
    <property type="term" value="C:cytoplasm"/>
    <property type="evidence" value="ECO:0007669"/>
    <property type="project" value="UniProtKB-SubCell"/>
</dbReference>
<proteinExistence type="inferred from homology"/>
<evidence type="ECO:0000256" key="11">
    <source>
        <dbReference type="ARBA" id="ARBA00023014"/>
    </source>
</evidence>
<dbReference type="InterPro" id="IPR004558">
    <property type="entry name" value="Coprogen_oxidase_HemN"/>
</dbReference>
<evidence type="ECO:0000256" key="2">
    <source>
        <dbReference type="ARBA" id="ARBA00004785"/>
    </source>
</evidence>
<evidence type="ECO:0000256" key="3">
    <source>
        <dbReference type="ARBA" id="ARBA00005493"/>
    </source>
</evidence>
<evidence type="ECO:0000313" key="19">
    <source>
        <dbReference type="EMBL" id="SHH03369.1"/>
    </source>
</evidence>
<dbReference type="NCBIfam" id="TIGR00538">
    <property type="entry name" value="hemN"/>
    <property type="match status" value="1"/>
</dbReference>
<dbReference type="InterPro" id="IPR006638">
    <property type="entry name" value="Elp3/MiaA/NifB-like_rSAM"/>
</dbReference>
<dbReference type="GO" id="GO:0046872">
    <property type="term" value="F:metal ion binding"/>
    <property type="evidence" value="ECO:0007669"/>
    <property type="project" value="UniProtKB-KW"/>
</dbReference>
<dbReference type="RefSeq" id="WP_072897565.1">
    <property type="nucleotide sequence ID" value="NZ_FQWZ01000005.1"/>
</dbReference>
<dbReference type="GO" id="GO:0004109">
    <property type="term" value="F:coproporphyrinogen oxidase activity"/>
    <property type="evidence" value="ECO:0007669"/>
    <property type="project" value="InterPro"/>
</dbReference>
<organism evidence="19 20">
    <name type="scientific">Hydrocarboniphaga daqingensis</name>
    <dbReference type="NCBI Taxonomy" id="490188"/>
    <lineage>
        <taxon>Bacteria</taxon>
        <taxon>Pseudomonadati</taxon>
        <taxon>Pseudomonadota</taxon>
        <taxon>Gammaproteobacteria</taxon>
        <taxon>Nevskiales</taxon>
        <taxon>Nevskiaceae</taxon>
        <taxon>Hydrocarboniphaga</taxon>
    </lineage>
</organism>
<feature type="binding site" evidence="17">
    <location>
        <position position="69"/>
    </location>
    <ligand>
        <name>[4Fe-4S] cluster</name>
        <dbReference type="ChEBI" id="CHEBI:49883"/>
        <note>4Fe-4S-S-AdoMet</note>
    </ligand>
</feature>
<evidence type="ECO:0000256" key="16">
    <source>
        <dbReference type="PIRSR" id="PIRSR000167-1"/>
    </source>
</evidence>
<evidence type="ECO:0000256" key="14">
    <source>
        <dbReference type="ARBA" id="ARBA00048321"/>
    </source>
</evidence>
<feature type="binding site" evidence="16">
    <location>
        <position position="148"/>
    </location>
    <ligand>
        <name>S-adenosyl-L-methionine</name>
        <dbReference type="ChEBI" id="CHEBI:59789"/>
        <label>1</label>
    </ligand>
</feature>
<keyword evidence="5 15" id="KW-0004">4Fe-4S</keyword>
<feature type="binding site" evidence="16">
    <location>
        <begin position="68"/>
        <end position="70"/>
    </location>
    <ligand>
        <name>S-adenosyl-L-methionine</name>
        <dbReference type="ChEBI" id="CHEBI:59789"/>
        <label>2</label>
    </ligand>
</feature>
<dbReference type="InterPro" id="IPR058240">
    <property type="entry name" value="rSAM_sf"/>
</dbReference>
<dbReference type="GO" id="GO:0051539">
    <property type="term" value="F:4 iron, 4 sulfur cluster binding"/>
    <property type="evidence" value="ECO:0007669"/>
    <property type="project" value="UniProtKB-KW"/>
</dbReference>
<feature type="domain" description="Radical SAM core" evidence="18">
    <location>
        <begin position="47"/>
        <end position="274"/>
    </location>
</feature>
<comment type="subcellular location">
    <subcellularLocation>
        <location evidence="1 15">Cytoplasm</location>
    </subcellularLocation>
</comment>
<dbReference type="Gene3D" id="1.10.10.920">
    <property type="match status" value="1"/>
</dbReference>
<keyword evidence="20" id="KW-1185">Reference proteome</keyword>
<feature type="binding site" evidence="16">
    <location>
        <position position="332"/>
    </location>
    <ligand>
        <name>S-adenosyl-L-methionine</name>
        <dbReference type="ChEBI" id="CHEBI:59789"/>
        <label>1</label>
    </ligand>
</feature>
<comment type="cofactor">
    <cofactor evidence="15 17">
        <name>[4Fe-4S] cluster</name>
        <dbReference type="ChEBI" id="CHEBI:49883"/>
    </cofactor>
    <text evidence="15 17">Binds 1 [4Fe-4S] cluster. The cluster is coordinated with 3 cysteines and an exchangeable S-adenosyl-L-methionine.</text>
</comment>
<comment type="similarity">
    <text evidence="3 15">Belongs to the anaerobic coproporphyrinogen-III oxidase family.</text>
</comment>
<feature type="binding site" evidence="16">
    <location>
        <position position="175"/>
    </location>
    <ligand>
        <name>S-adenosyl-L-methionine</name>
        <dbReference type="ChEBI" id="CHEBI:59789"/>
        <label>2</label>
    </ligand>
</feature>
<dbReference type="PROSITE" id="PS51918">
    <property type="entry name" value="RADICAL_SAM"/>
    <property type="match status" value="1"/>
</dbReference>
<sequence>MPKPTALPADLFAREMRGPRYTSYPTALSFTDAFGVPDYVGAVRELACGTSPLSLYVHVPFCASNCFYCGCHRIVTRSRDRIDRYFDALLAELRLQSALIGRGPEIVQIHFGGGTPNSFNVGQFARLLATVQRRFRVAEAGRLELSMEVDPRICEPSDLFGWRALGFNRLSFGIQDTNEDVQRAINRVQNGDHIAMLTATARRAGFASLNYDLVYGLPLQTPARLAGTLDFVLDQKPERVAAYHYAHLPHRFPAQGAISEADLPDAEQRQVLRQMIHGRLTLAGYQAIGLDHYALPTDPLAEAHRDGTMRRNFQGYSTMQGCDLIGIGASSISQVNGCFSQNLVNVESYLEAIEQGRLACARGYRQTADDRLRADIIESIMCRGEVDFERLGRQHGEALADRLAPELIKLKALDAAGQWLESGRWGLKVKESGRSLLRVVAMVFDRHLAAGGDAPRYSRLS</sequence>
<reference evidence="19 20" key="1">
    <citation type="submission" date="2016-11" db="EMBL/GenBank/DDBJ databases">
        <authorList>
            <person name="Jaros S."/>
            <person name="Januszkiewicz K."/>
            <person name="Wedrychowicz H."/>
        </authorList>
    </citation>
    <scope>NUCLEOTIDE SEQUENCE [LARGE SCALE GENOMIC DNA]</scope>
    <source>
        <strain evidence="19 20">CGMCC 1.7049</strain>
    </source>
</reference>
<dbReference type="PANTHER" id="PTHR13932">
    <property type="entry name" value="COPROPORPHYRINIGEN III OXIDASE"/>
    <property type="match status" value="1"/>
</dbReference>
<dbReference type="Proteomes" id="UP000199758">
    <property type="component" value="Unassembled WGS sequence"/>
</dbReference>
<comment type="subunit">
    <text evidence="4">Monomer.</text>
</comment>
<evidence type="ECO:0000256" key="15">
    <source>
        <dbReference type="PIRNR" id="PIRNR000167"/>
    </source>
</evidence>
<keyword evidence="6 15" id="KW-0963">Cytoplasm</keyword>
<dbReference type="GO" id="GO:0006782">
    <property type="term" value="P:protoporphyrinogen IX biosynthetic process"/>
    <property type="evidence" value="ECO:0007669"/>
    <property type="project" value="UniProtKB-UniPathway"/>
</dbReference>
<dbReference type="EC" id="1.3.98.3" evidence="15"/>
<evidence type="ECO:0000256" key="1">
    <source>
        <dbReference type="ARBA" id="ARBA00004496"/>
    </source>
</evidence>
<evidence type="ECO:0000256" key="17">
    <source>
        <dbReference type="PIRSR" id="PIRSR000167-2"/>
    </source>
</evidence>
<dbReference type="Gene3D" id="3.80.30.20">
    <property type="entry name" value="tm_1862 like domain"/>
    <property type="match status" value="1"/>
</dbReference>
<evidence type="ECO:0000256" key="8">
    <source>
        <dbReference type="ARBA" id="ARBA00022723"/>
    </source>
</evidence>
<evidence type="ECO:0000256" key="10">
    <source>
        <dbReference type="ARBA" id="ARBA00023004"/>
    </source>
</evidence>
<dbReference type="SFLD" id="SFLDG01065">
    <property type="entry name" value="anaerobic_coproporphyrinogen-I"/>
    <property type="match status" value="1"/>
</dbReference>
<comment type="catalytic activity">
    <reaction evidence="14 15">
        <text>coproporphyrinogen III + 2 S-adenosyl-L-methionine = protoporphyrinogen IX + 2 5'-deoxyadenosine + 2 L-methionine + 2 CO2</text>
        <dbReference type="Rhea" id="RHEA:15425"/>
        <dbReference type="ChEBI" id="CHEBI:16526"/>
        <dbReference type="ChEBI" id="CHEBI:17319"/>
        <dbReference type="ChEBI" id="CHEBI:57307"/>
        <dbReference type="ChEBI" id="CHEBI:57309"/>
        <dbReference type="ChEBI" id="CHEBI:57844"/>
        <dbReference type="ChEBI" id="CHEBI:59789"/>
        <dbReference type="EC" id="1.3.98.3"/>
    </reaction>
</comment>
<evidence type="ECO:0000256" key="5">
    <source>
        <dbReference type="ARBA" id="ARBA00022485"/>
    </source>
</evidence>
<dbReference type="SMART" id="SM00729">
    <property type="entry name" value="Elp3"/>
    <property type="match status" value="1"/>
</dbReference>
<dbReference type="EMBL" id="FQWZ01000005">
    <property type="protein sequence ID" value="SHH03369.1"/>
    <property type="molecule type" value="Genomic_DNA"/>
</dbReference>
<dbReference type="PIRSF" id="PIRSF000167">
    <property type="entry name" value="HemN"/>
    <property type="match status" value="1"/>
</dbReference>
<evidence type="ECO:0000256" key="13">
    <source>
        <dbReference type="ARBA" id="ARBA00024295"/>
    </source>
</evidence>
<evidence type="ECO:0000313" key="20">
    <source>
        <dbReference type="Proteomes" id="UP000199758"/>
    </source>
</evidence>
<dbReference type="PANTHER" id="PTHR13932:SF6">
    <property type="entry name" value="OXYGEN-INDEPENDENT COPROPORPHYRINOGEN III OXIDASE"/>
    <property type="match status" value="1"/>
</dbReference>
<feature type="binding site" evidence="16">
    <location>
        <position position="113"/>
    </location>
    <ligand>
        <name>S-adenosyl-L-methionine</name>
        <dbReference type="ChEBI" id="CHEBI:59789"/>
        <label>1</label>
    </ligand>
</feature>
<keyword evidence="12 15" id="KW-0627">Porphyrin biosynthesis</keyword>
<feature type="binding site" evidence="16">
    <location>
        <position position="246"/>
    </location>
    <ligand>
        <name>S-adenosyl-L-methionine</name>
        <dbReference type="ChEBI" id="CHEBI:59789"/>
        <label>2</label>
    </ligand>
</feature>
<evidence type="ECO:0000256" key="4">
    <source>
        <dbReference type="ARBA" id="ARBA00011245"/>
    </source>
</evidence>
<accession>A0A1M5PP31</accession>